<dbReference type="AlphaFoldDB" id="A0A841C303"/>
<keyword evidence="3" id="KW-1185">Reference proteome</keyword>
<organism evidence="2 3">
    <name type="scientific">Allocatelliglobosispora scoriae</name>
    <dbReference type="NCBI Taxonomy" id="643052"/>
    <lineage>
        <taxon>Bacteria</taxon>
        <taxon>Bacillati</taxon>
        <taxon>Actinomycetota</taxon>
        <taxon>Actinomycetes</taxon>
        <taxon>Micromonosporales</taxon>
        <taxon>Micromonosporaceae</taxon>
        <taxon>Allocatelliglobosispora</taxon>
    </lineage>
</organism>
<evidence type="ECO:0000256" key="1">
    <source>
        <dbReference type="SAM" id="MobiDB-lite"/>
    </source>
</evidence>
<proteinExistence type="predicted"/>
<dbReference type="EMBL" id="JACHMN010000003">
    <property type="protein sequence ID" value="MBB5873422.1"/>
    <property type="molecule type" value="Genomic_DNA"/>
</dbReference>
<reference evidence="2 3" key="1">
    <citation type="submission" date="2020-08" db="EMBL/GenBank/DDBJ databases">
        <title>Sequencing the genomes of 1000 actinobacteria strains.</title>
        <authorList>
            <person name="Klenk H.-P."/>
        </authorList>
    </citation>
    <scope>NUCLEOTIDE SEQUENCE [LARGE SCALE GENOMIC DNA]</scope>
    <source>
        <strain evidence="2 3">DSM 45362</strain>
    </source>
</reference>
<sequence>MTALGAVAGMLLLALSRCLRRRRGACPGARAAAAQAVAEPPPSTCDTGRSLRRRAVSSRPHARRPRNRNAVSSRR</sequence>
<evidence type="ECO:0000313" key="3">
    <source>
        <dbReference type="Proteomes" id="UP000587527"/>
    </source>
</evidence>
<dbReference type="Proteomes" id="UP000587527">
    <property type="component" value="Unassembled WGS sequence"/>
</dbReference>
<evidence type="ECO:0000313" key="2">
    <source>
        <dbReference type="EMBL" id="MBB5873422.1"/>
    </source>
</evidence>
<feature type="region of interest" description="Disordered" evidence="1">
    <location>
        <begin position="32"/>
        <end position="75"/>
    </location>
</feature>
<name>A0A841C303_9ACTN</name>
<gene>
    <name evidence="2" type="ORF">F4553_006856</name>
</gene>
<dbReference type="RefSeq" id="WP_184844615.1">
    <property type="nucleotide sequence ID" value="NZ_JACHMN010000003.1"/>
</dbReference>
<protein>
    <submittedName>
        <fullName evidence="2">Uncharacterized protein</fullName>
    </submittedName>
</protein>
<accession>A0A841C303</accession>
<comment type="caution">
    <text evidence="2">The sequence shown here is derived from an EMBL/GenBank/DDBJ whole genome shotgun (WGS) entry which is preliminary data.</text>
</comment>
<feature type="compositionally biased region" description="Basic residues" evidence="1">
    <location>
        <begin position="50"/>
        <end position="75"/>
    </location>
</feature>